<dbReference type="AlphaFoldDB" id="A0AAU9VJ18"/>
<dbReference type="GO" id="GO:0003677">
    <property type="term" value="F:DNA binding"/>
    <property type="evidence" value="ECO:0007669"/>
    <property type="project" value="UniProtKB-KW"/>
</dbReference>
<feature type="domain" description="HTH deoR-type" evidence="3">
    <location>
        <begin position="11"/>
        <end position="66"/>
    </location>
</feature>
<evidence type="ECO:0000256" key="1">
    <source>
        <dbReference type="ARBA" id="ARBA00023015"/>
    </source>
</evidence>
<dbReference type="InterPro" id="IPR037171">
    <property type="entry name" value="NagB/RpiA_transferase-like"/>
</dbReference>
<dbReference type="EMBL" id="OW659496">
    <property type="protein sequence ID" value="CAH2762161.1"/>
    <property type="molecule type" value="Genomic_DNA"/>
</dbReference>
<name>A0AAU9VJ18_9FIRM</name>
<dbReference type="SMART" id="SM01134">
    <property type="entry name" value="DeoRC"/>
    <property type="match status" value="1"/>
</dbReference>
<sequence>MYKKSTQDELKTRRTTILNLLAENKSRMLTTDIADYLGVSEMTVRRDLQTLEQTNLVTRFHGGVRLNELPNHKNTAHCDIYLEGLKTSLAQRAATYIPSGSTIFLNSSSTAASVLSYVCQDNLTLISNNLRLATMNLHSGITVILTGGEIRSHKEALVGDIALRALEKVQANIAIMGCSGISAQHGISTNNIHEANVNARMIQNAHDLVIVVADHRKVGNDTNFNVTDLSHVDILITDTYANTQSIREIEELGVQVLQVSSD</sequence>
<dbReference type="Proteomes" id="UP001154111">
    <property type="component" value="Chromosome"/>
</dbReference>
<keyword evidence="5" id="KW-0238">DNA-binding</keyword>
<keyword evidence="6" id="KW-1185">Reference proteome</keyword>
<dbReference type="SUPFAM" id="SSF100950">
    <property type="entry name" value="NagB/RpiA/CoA transferase-like"/>
    <property type="match status" value="1"/>
</dbReference>
<dbReference type="PRINTS" id="PR00037">
    <property type="entry name" value="HTHLACR"/>
</dbReference>
<dbReference type="GO" id="GO:0003700">
    <property type="term" value="F:DNA-binding transcription factor activity"/>
    <property type="evidence" value="ECO:0007669"/>
    <property type="project" value="InterPro"/>
</dbReference>
<dbReference type="InterPro" id="IPR014036">
    <property type="entry name" value="DeoR-like_C"/>
</dbReference>
<dbReference type="Gene3D" id="1.10.10.10">
    <property type="entry name" value="Winged helix-like DNA-binding domain superfamily/Winged helix DNA-binding domain"/>
    <property type="match status" value="1"/>
</dbReference>
<dbReference type="SMART" id="SM00420">
    <property type="entry name" value="HTH_DEOR"/>
    <property type="match status" value="1"/>
</dbReference>
<evidence type="ECO:0000313" key="5">
    <source>
        <dbReference type="EMBL" id="CAH2762184.1"/>
    </source>
</evidence>
<dbReference type="PANTHER" id="PTHR30363">
    <property type="entry name" value="HTH-TYPE TRANSCRIPTIONAL REGULATOR SRLR-RELATED"/>
    <property type="match status" value="1"/>
</dbReference>
<dbReference type="SUPFAM" id="SSF46785">
    <property type="entry name" value="Winged helix' DNA-binding domain"/>
    <property type="match status" value="1"/>
</dbReference>
<dbReference type="PANTHER" id="PTHR30363:SF44">
    <property type="entry name" value="AGA OPERON TRANSCRIPTIONAL REPRESSOR-RELATED"/>
    <property type="match status" value="1"/>
</dbReference>
<evidence type="ECO:0000256" key="2">
    <source>
        <dbReference type="ARBA" id="ARBA00023163"/>
    </source>
</evidence>
<keyword evidence="1" id="KW-0805">Transcription regulation</keyword>
<organism evidence="5 7">
    <name type="scientific">Erysipelothrix amsterdamensis</name>
    <dbReference type="NCBI Taxonomy" id="2929157"/>
    <lineage>
        <taxon>Bacteria</taxon>
        <taxon>Bacillati</taxon>
        <taxon>Bacillota</taxon>
        <taxon>Erysipelotrichia</taxon>
        <taxon>Erysipelotrichales</taxon>
        <taxon>Erysipelotrichaceae</taxon>
        <taxon>Erysipelothrix</taxon>
    </lineage>
</organism>
<keyword evidence="2" id="KW-0804">Transcription</keyword>
<dbReference type="InterPro" id="IPR036390">
    <property type="entry name" value="WH_DNA-bd_sf"/>
</dbReference>
<dbReference type="Gene3D" id="3.40.50.1360">
    <property type="match status" value="1"/>
</dbReference>
<dbReference type="EMBL" id="OW659477">
    <property type="protein sequence ID" value="CAH2762184.1"/>
    <property type="molecule type" value="Genomic_DNA"/>
</dbReference>
<dbReference type="RefSeq" id="WP_013852877.1">
    <property type="nucleotide sequence ID" value="NZ_OW659477.1"/>
</dbReference>
<evidence type="ECO:0000313" key="4">
    <source>
        <dbReference type="EMBL" id="CAH2762161.1"/>
    </source>
</evidence>
<dbReference type="InterPro" id="IPR050313">
    <property type="entry name" value="Carb_Metab_HTH_regulators"/>
</dbReference>
<dbReference type="InterPro" id="IPR001034">
    <property type="entry name" value="DeoR_HTH"/>
</dbReference>
<dbReference type="Pfam" id="PF00455">
    <property type="entry name" value="DeoRC"/>
    <property type="match status" value="1"/>
</dbReference>
<dbReference type="GeneID" id="41396264"/>
<dbReference type="Pfam" id="PF08220">
    <property type="entry name" value="HTH_DeoR"/>
    <property type="match status" value="1"/>
</dbReference>
<reference evidence="5" key="1">
    <citation type="submission" date="2022-04" db="EMBL/GenBank/DDBJ databases">
        <authorList>
            <person name="Forde T."/>
        </authorList>
    </citation>
    <scope>NUCLEOTIDE SEQUENCE</scope>
    <source>
        <strain evidence="5">A18Y016a</strain>
        <strain evidence="4">A18Y020d</strain>
    </source>
</reference>
<proteinExistence type="predicted"/>
<evidence type="ECO:0000313" key="6">
    <source>
        <dbReference type="Proteomes" id="UP001154095"/>
    </source>
</evidence>
<dbReference type="PROSITE" id="PS51000">
    <property type="entry name" value="HTH_DEOR_2"/>
    <property type="match status" value="1"/>
</dbReference>
<dbReference type="Proteomes" id="UP001154095">
    <property type="component" value="Chromosome"/>
</dbReference>
<evidence type="ECO:0000259" key="3">
    <source>
        <dbReference type="PROSITE" id="PS51000"/>
    </source>
</evidence>
<gene>
    <name evidence="5" type="primary">glpR</name>
    <name evidence="5" type="ORF">ERYAMS2_01077</name>
    <name evidence="4" type="ORF">ERYAMS_00784</name>
</gene>
<dbReference type="InterPro" id="IPR036388">
    <property type="entry name" value="WH-like_DNA-bd_sf"/>
</dbReference>
<protein>
    <submittedName>
        <fullName evidence="5">DeoR/GlpR family DNA-binding transcription regulator</fullName>
    </submittedName>
</protein>
<accession>A0AAU9VJ18</accession>
<evidence type="ECO:0000313" key="7">
    <source>
        <dbReference type="Proteomes" id="UP001154111"/>
    </source>
</evidence>